<name>A0A646KW50_STRJU</name>
<dbReference type="Gene3D" id="3.40.50.150">
    <property type="entry name" value="Vaccinia Virus protein VP39"/>
    <property type="match status" value="1"/>
</dbReference>
<keyword evidence="8" id="KW-1185">Reference proteome</keyword>
<proteinExistence type="inferred from homology"/>
<dbReference type="EMBL" id="VCLA01000199">
    <property type="protein sequence ID" value="MQT05236.1"/>
    <property type="molecule type" value="Genomic_DNA"/>
</dbReference>
<keyword evidence="4 7" id="KW-0808">Transferase</keyword>
<dbReference type="OrthoDB" id="9806164at2"/>
<dbReference type="GO" id="GO:0008168">
    <property type="term" value="F:methyltransferase activity"/>
    <property type="evidence" value="ECO:0007669"/>
    <property type="project" value="UniProtKB-UniRule"/>
</dbReference>
<evidence type="ECO:0000256" key="3">
    <source>
        <dbReference type="ARBA" id="ARBA00022603"/>
    </source>
</evidence>
<dbReference type="GO" id="GO:0032259">
    <property type="term" value="P:methylation"/>
    <property type="evidence" value="ECO:0007669"/>
    <property type="project" value="UniProtKB-KW"/>
</dbReference>
<reference evidence="7 8" key="1">
    <citation type="submission" date="2019-05" db="EMBL/GenBank/DDBJ databases">
        <title>Comparative genomics and metabolomics analyses of clavulanic acid producing Streptomyces species provides insight into specialized metabolism and evolution of beta-lactam biosynthetic gene clusters.</title>
        <authorList>
            <person name="Moore M.A."/>
            <person name="Cruz-Morales P."/>
            <person name="Barona Gomez F."/>
            <person name="Kapil T."/>
        </authorList>
    </citation>
    <scope>NUCLEOTIDE SEQUENCE [LARGE SCALE GENOMIC DNA]</scope>
    <source>
        <strain evidence="7 8">NRRL 5741</strain>
    </source>
</reference>
<keyword evidence="3 6" id="KW-0489">Methyltransferase</keyword>
<dbReference type="PANTHER" id="PTHR43619">
    <property type="entry name" value="S-ADENOSYL-L-METHIONINE-DEPENDENT METHYLTRANSFERASE YKTD-RELATED"/>
    <property type="match status" value="1"/>
</dbReference>
<evidence type="ECO:0000313" key="8">
    <source>
        <dbReference type="Proteomes" id="UP000419138"/>
    </source>
</evidence>
<dbReference type="InterPro" id="IPR029063">
    <property type="entry name" value="SAM-dependent_MTases_sf"/>
</dbReference>
<evidence type="ECO:0000256" key="6">
    <source>
        <dbReference type="RuleBase" id="RU362030"/>
    </source>
</evidence>
<evidence type="ECO:0000256" key="4">
    <source>
        <dbReference type="ARBA" id="ARBA00022679"/>
    </source>
</evidence>
<dbReference type="RefSeq" id="WP_153526496.1">
    <property type="nucleotide sequence ID" value="NZ_JBEPDZ010000031.1"/>
</dbReference>
<dbReference type="EC" id="2.1.1.-" evidence="6"/>
<dbReference type="NCBIfam" id="TIGR00027">
    <property type="entry name" value="mthyl_TIGR00027"/>
    <property type="match status" value="1"/>
</dbReference>
<evidence type="ECO:0000256" key="5">
    <source>
        <dbReference type="ARBA" id="ARBA00022691"/>
    </source>
</evidence>
<sequence>MQSINSTAGWTAAARELETVRADRILEDPFTLCTDTERQQWQDVVVSVLGYSPPVVAIRARMGDEAVRMAVEDGIRQVVSLAAGLESRAFRLELPTDLLYMEVDLPALLEARQRRLAQAGLSLQPGCRRVEVAADLSGQWRQQLEDAGFDPTARTLWIVEGLLPYLDSETCHTLLRTVRDMSAPDSRLWCDHVHPDVFTATHYSPVLASLDELGVLWASGWTDPVAQLKAEGWEARTWTVKDLARPQADNPPAAWMPPVPARADTSDSGYHWLIWAHTA</sequence>
<dbReference type="AlphaFoldDB" id="A0A646KW50"/>
<dbReference type="InterPro" id="IPR007213">
    <property type="entry name" value="Ppm1/Ppm2/Tcmp"/>
</dbReference>
<evidence type="ECO:0000256" key="2">
    <source>
        <dbReference type="ARBA" id="ARBA00008138"/>
    </source>
</evidence>
<dbReference type="PANTHER" id="PTHR43619:SF2">
    <property type="entry name" value="S-ADENOSYL-L-METHIONINE-DEPENDENT METHYLTRANSFERASES SUPERFAMILY PROTEIN"/>
    <property type="match status" value="1"/>
</dbReference>
<evidence type="ECO:0000256" key="1">
    <source>
        <dbReference type="ARBA" id="ARBA00003907"/>
    </source>
</evidence>
<dbReference type="Pfam" id="PF04072">
    <property type="entry name" value="LCM"/>
    <property type="match status" value="1"/>
</dbReference>
<comment type="similarity">
    <text evidence="2 6">Belongs to the UPF0677 family.</text>
</comment>
<dbReference type="SUPFAM" id="SSF53335">
    <property type="entry name" value="S-adenosyl-L-methionine-dependent methyltransferases"/>
    <property type="match status" value="1"/>
</dbReference>
<organism evidence="7 8">
    <name type="scientific">Streptomyces jumonjinensis</name>
    <dbReference type="NCBI Taxonomy" id="1945"/>
    <lineage>
        <taxon>Bacteria</taxon>
        <taxon>Bacillati</taxon>
        <taxon>Actinomycetota</taxon>
        <taxon>Actinomycetes</taxon>
        <taxon>Kitasatosporales</taxon>
        <taxon>Streptomycetaceae</taxon>
        <taxon>Streptomyces</taxon>
    </lineage>
</organism>
<keyword evidence="5 6" id="KW-0949">S-adenosyl-L-methionine</keyword>
<protein>
    <recommendedName>
        <fullName evidence="6">S-adenosyl-L-methionine-dependent methyltransferase</fullName>
        <ecNumber evidence="6">2.1.1.-</ecNumber>
    </recommendedName>
</protein>
<evidence type="ECO:0000313" key="7">
    <source>
        <dbReference type="EMBL" id="MQT05236.1"/>
    </source>
</evidence>
<comment type="caution">
    <text evidence="7">The sequence shown here is derived from an EMBL/GenBank/DDBJ whole genome shotgun (WGS) entry which is preliminary data.</text>
</comment>
<accession>A0A646KW50</accession>
<dbReference type="Proteomes" id="UP000419138">
    <property type="component" value="Unassembled WGS sequence"/>
</dbReference>
<dbReference type="InterPro" id="IPR011610">
    <property type="entry name" value="SAM_mthyl_Trfase_ML2640-like"/>
</dbReference>
<comment type="function">
    <text evidence="1 6">Exhibits S-adenosyl-L-methionine-dependent methyltransferase activity.</text>
</comment>
<gene>
    <name evidence="7" type="ORF">FF041_35565</name>
</gene>